<dbReference type="Gene3D" id="3.40.50.2300">
    <property type="match status" value="1"/>
</dbReference>
<evidence type="ECO:0000256" key="10">
    <source>
        <dbReference type="ARBA" id="ARBA00023303"/>
    </source>
</evidence>
<dbReference type="GO" id="GO:0015276">
    <property type="term" value="F:ligand-gated monoatomic ion channel activity"/>
    <property type="evidence" value="ECO:0007669"/>
    <property type="project" value="InterPro"/>
</dbReference>
<evidence type="ECO:0000256" key="11">
    <source>
        <dbReference type="SAM" id="Phobius"/>
    </source>
</evidence>
<evidence type="ECO:0000256" key="6">
    <source>
        <dbReference type="ARBA" id="ARBA00023136"/>
    </source>
</evidence>
<dbReference type="InterPro" id="IPR001638">
    <property type="entry name" value="Solute-binding_3/MltF_N"/>
</dbReference>
<gene>
    <name evidence="13" type="ORF">E3N88_44745</name>
</gene>
<evidence type="ECO:0000256" key="1">
    <source>
        <dbReference type="ARBA" id="ARBA00004141"/>
    </source>
</evidence>
<keyword evidence="6 11" id="KW-0472">Membrane</keyword>
<evidence type="ECO:0000256" key="5">
    <source>
        <dbReference type="ARBA" id="ARBA00023065"/>
    </source>
</evidence>
<comment type="subcellular location">
    <subcellularLocation>
        <location evidence="1">Membrane</location>
        <topology evidence="1">Multi-pass membrane protein</topology>
    </subcellularLocation>
</comment>
<keyword evidence="5" id="KW-0406">Ion transport</keyword>
<dbReference type="Gene3D" id="1.10.287.70">
    <property type="match status" value="1"/>
</dbReference>
<keyword evidence="2" id="KW-0813">Transport</keyword>
<dbReference type="InterPro" id="IPR001320">
    <property type="entry name" value="Iontro_rcpt_C"/>
</dbReference>
<comment type="caution">
    <text evidence="13">The sequence shown here is derived from an EMBL/GenBank/DDBJ whole genome shotgun (WGS) entry which is preliminary data.</text>
</comment>
<evidence type="ECO:0000256" key="8">
    <source>
        <dbReference type="ARBA" id="ARBA00023180"/>
    </source>
</evidence>
<sequence length="602" mass="67725">MESWIGRSIHRFVTFAITDFYEYNNDYSTRIFLHTRDSKGDPLQALLAAKLLAPIADKAKVPMFSFAGSPSMEYPFLFQIKEDELVMSKSNTALVDSFGWREVILLYEDIDCGREILSYFLESFQDKSIRVSHTSAVLALSTDDQITQELQKIKISNKMVIVVHMSSLLLASKVLLIAKRLGMVNEEYAWIVTYNTIDILQQLDNEVTESSQGVISLSLASIEVSVFAIWAYDTIWALAETVQKLGVQFSFVVTQMELMLQHELSKTSFKGVTGEFRHMGVACSALPYEVPYELVPFPNGTYDDLIKKVYVQEIDVILGDSTIYANRSEFIDFTATYTEIGIGTLARINHNDMWIFLKPLDVDLWLITVAFAILTGFVLSSNLARFVEFVWLFVVLILITSYTATLTSLLTVEQFELASKGETVGFHGGSFVAGRTVNNVHLKNCRHRPYYSYEDYAEALSKGGKHGGADAIIDEIPNIKMFLGLYSADYAMISSEPTTSGFAFIFQKGSPLVMEMSRQIAKLREEGTLRLLEKKWFEKQSSSSSSQDSPPKPKTLNFSRFRGMVVERVAFRPSKGEKNIDAMMAMDSPNIQASKNGMNIDA</sequence>
<feature type="domain" description="Ionotropic glutamate receptor C-terminal" evidence="12">
    <location>
        <begin position="250"/>
        <end position="539"/>
    </location>
</feature>
<feature type="transmembrane region" description="Helical" evidence="11">
    <location>
        <begin position="389"/>
        <end position="412"/>
    </location>
</feature>
<evidence type="ECO:0000259" key="12">
    <source>
        <dbReference type="SMART" id="SM00079"/>
    </source>
</evidence>
<dbReference type="Pfam" id="PF00060">
    <property type="entry name" value="Lig_chan"/>
    <property type="match status" value="1"/>
</dbReference>
<dbReference type="OrthoDB" id="5984008at2759"/>
<keyword evidence="14" id="KW-1185">Reference proteome</keyword>
<keyword evidence="10" id="KW-0407">Ion channel</keyword>
<dbReference type="Pfam" id="PF01094">
    <property type="entry name" value="ANF_receptor"/>
    <property type="match status" value="1"/>
</dbReference>
<dbReference type="AlphaFoldDB" id="A0A5N6LBD1"/>
<evidence type="ECO:0000256" key="2">
    <source>
        <dbReference type="ARBA" id="ARBA00022448"/>
    </source>
</evidence>
<evidence type="ECO:0000313" key="14">
    <source>
        <dbReference type="Proteomes" id="UP000326396"/>
    </source>
</evidence>
<feature type="transmembrane region" description="Helical" evidence="11">
    <location>
        <begin position="364"/>
        <end position="383"/>
    </location>
</feature>
<name>A0A5N6LBD1_9ASTR</name>
<protein>
    <recommendedName>
        <fullName evidence="12">Ionotropic glutamate receptor C-terminal domain-containing protein</fullName>
    </recommendedName>
</protein>
<keyword evidence="7" id="KW-0675">Receptor</keyword>
<organism evidence="13 14">
    <name type="scientific">Mikania micrantha</name>
    <name type="common">bitter vine</name>
    <dbReference type="NCBI Taxonomy" id="192012"/>
    <lineage>
        <taxon>Eukaryota</taxon>
        <taxon>Viridiplantae</taxon>
        <taxon>Streptophyta</taxon>
        <taxon>Embryophyta</taxon>
        <taxon>Tracheophyta</taxon>
        <taxon>Spermatophyta</taxon>
        <taxon>Magnoliopsida</taxon>
        <taxon>eudicotyledons</taxon>
        <taxon>Gunneridae</taxon>
        <taxon>Pentapetalae</taxon>
        <taxon>asterids</taxon>
        <taxon>campanulids</taxon>
        <taxon>Asterales</taxon>
        <taxon>Asteraceae</taxon>
        <taxon>Asteroideae</taxon>
        <taxon>Heliantheae alliance</taxon>
        <taxon>Eupatorieae</taxon>
        <taxon>Mikania</taxon>
    </lineage>
</organism>
<proteinExistence type="predicted"/>
<evidence type="ECO:0000256" key="4">
    <source>
        <dbReference type="ARBA" id="ARBA00022989"/>
    </source>
</evidence>
<dbReference type="EMBL" id="SZYD01001942">
    <property type="protein sequence ID" value="KAD0131089.1"/>
    <property type="molecule type" value="Genomic_DNA"/>
</dbReference>
<dbReference type="SUPFAM" id="SSF53822">
    <property type="entry name" value="Periplasmic binding protein-like I"/>
    <property type="match status" value="1"/>
</dbReference>
<dbReference type="Gene3D" id="3.40.190.10">
    <property type="entry name" value="Periplasmic binding protein-like II"/>
    <property type="match status" value="2"/>
</dbReference>
<dbReference type="InterPro" id="IPR001828">
    <property type="entry name" value="ANF_lig-bd_rcpt"/>
</dbReference>
<dbReference type="Pfam" id="PF00497">
    <property type="entry name" value="SBP_bac_3"/>
    <property type="match status" value="1"/>
</dbReference>
<evidence type="ECO:0000313" key="13">
    <source>
        <dbReference type="EMBL" id="KAD0131089.1"/>
    </source>
</evidence>
<dbReference type="InterPro" id="IPR015683">
    <property type="entry name" value="Ionotropic_Glu_rcpt"/>
</dbReference>
<evidence type="ECO:0000256" key="3">
    <source>
        <dbReference type="ARBA" id="ARBA00022692"/>
    </source>
</evidence>
<dbReference type="PANTHER" id="PTHR18966">
    <property type="entry name" value="IONOTROPIC GLUTAMATE RECEPTOR"/>
    <property type="match status" value="1"/>
</dbReference>
<dbReference type="SUPFAM" id="SSF53850">
    <property type="entry name" value="Periplasmic binding protein-like II"/>
    <property type="match status" value="1"/>
</dbReference>
<dbReference type="InterPro" id="IPR028082">
    <property type="entry name" value="Peripla_BP_I"/>
</dbReference>
<dbReference type="GO" id="GO:0016020">
    <property type="term" value="C:membrane"/>
    <property type="evidence" value="ECO:0007669"/>
    <property type="project" value="UniProtKB-SubCell"/>
</dbReference>
<keyword evidence="9" id="KW-1071">Ligand-gated ion channel</keyword>
<keyword evidence="8" id="KW-0325">Glycoprotein</keyword>
<reference evidence="13 14" key="1">
    <citation type="submission" date="2019-05" db="EMBL/GenBank/DDBJ databases">
        <title>Mikania micrantha, genome provides insights into the molecular mechanism of rapid growth.</title>
        <authorList>
            <person name="Liu B."/>
        </authorList>
    </citation>
    <scope>NUCLEOTIDE SEQUENCE [LARGE SCALE GENOMIC DNA]</scope>
    <source>
        <strain evidence="13">NLD-2019</strain>
        <tissue evidence="13">Leaf</tissue>
    </source>
</reference>
<evidence type="ECO:0000256" key="9">
    <source>
        <dbReference type="ARBA" id="ARBA00023286"/>
    </source>
</evidence>
<keyword evidence="4 11" id="KW-1133">Transmembrane helix</keyword>
<dbReference type="SMART" id="SM00079">
    <property type="entry name" value="PBPe"/>
    <property type="match status" value="1"/>
</dbReference>
<evidence type="ECO:0000256" key="7">
    <source>
        <dbReference type="ARBA" id="ARBA00023170"/>
    </source>
</evidence>
<dbReference type="Proteomes" id="UP000326396">
    <property type="component" value="Unassembled WGS sequence"/>
</dbReference>
<accession>A0A5N6LBD1</accession>
<keyword evidence="3 11" id="KW-0812">Transmembrane</keyword>